<feature type="chain" id="PRO_5009582566" description="Glycoamylase-like domain-containing protein" evidence="1">
    <location>
        <begin position="21"/>
        <end position="472"/>
    </location>
</feature>
<feature type="signal peptide" evidence="1">
    <location>
        <begin position="1"/>
        <end position="20"/>
    </location>
</feature>
<comment type="caution">
    <text evidence="3">The sequence shown here is derived from an EMBL/GenBank/DDBJ whole genome shotgun (WGS) entry which is preliminary data.</text>
</comment>
<dbReference type="Pfam" id="PF10091">
    <property type="entry name" value="Glycoamylase"/>
    <property type="match status" value="1"/>
</dbReference>
<dbReference type="AlphaFoldDB" id="A0A1G2DFF2"/>
<dbReference type="STRING" id="1798665.A2942_00885"/>
<name>A0A1G2DFF2_9BACT</name>
<evidence type="ECO:0000313" key="3">
    <source>
        <dbReference type="EMBL" id="OGZ12296.1"/>
    </source>
</evidence>
<dbReference type="InterPro" id="IPR019282">
    <property type="entry name" value="Glycoamylase-like_cons_dom"/>
</dbReference>
<keyword evidence="1" id="KW-0732">Signal</keyword>
<dbReference type="Gene3D" id="1.50.10.140">
    <property type="match status" value="1"/>
</dbReference>
<organism evidence="3 4">
    <name type="scientific">Candidatus Lloydbacteria bacterium RIFCSPLOWO2_01_FULL_50_20</name>
    <dbReference type="NCBI Taxonomy" id="1798665"/>
    <lineage>
        <taxon>Bacteria</taxon>
        <taxon>Candidatus Lloydiibacteriota</taxon>
    </lineage>
</organism>
<dbReference type="Proteomes" id="UP000178534">
    <property type="component" value="Unassembled WGS sequence"/>
</dbReference>
<evidence type="ECO:0000313" key="4">
    <source>
        <dbReference type="Proteomes" id="UP000178534"/>
    </source>
</evidence>
<dbReference type="InterPro" id="IPR016883">
    <property type="entry name" value="UCP028431"/>
</dbReference>
<gene>
    <name evidence="3" type="ORF">A2942_00885</name>
</gene>
<proteinExistence type="predicted"/>
<dbReference type="PIRSF" id="PIRSF028431">
    <property type="entry name" value="UCP028431"/>
    <property type="match status" value="1"/>
</dbReference>
<sequence length="472" mass="53255">MAKILLALILFGMASYTVVAANNTAVLEKQHVQNEMLDEIERRTFLYFWETADPVTGLVPDRVPSPSAASIAAVGFALSAYPVGVERGYVSRSAAKERVLNTLRFFRNAPQGDAPSGTSGHKGFFYHFLDLRTGLRSEDSELSTIDTALFISGMLFSSAYFDGSDDIEAEIRRLAEEIYRRVDWTFAVVRPPAIAHGWTPEQGFLLYEWKGYNEAMILYILALASPTHPVEEGAWIARQEGYTHRLATLFGEKFLAFGPLFAHQYSHIWIDFRGIKDEFMSKAGFDYFENSRRAAHTHRNYSVENPKRWKGYGENIWGISASDGPGNFESMHEGEKRRFMGYHERGVGVDIIDDGTISPSAAVSSMPFASEIALAATLEMYETYGKYVFGTYGFFDAFNQSLDLSEKIMHGRIIPGFGWISTDYVGIDQGPILLMIENYRSDLLWKKMRTNEHIRRGLERAGFTGGWLEPDE</sequence>
<feature type="domain" description="Glycoamylase-like" evidence="2">
    <location>
        <begin position="207"/>
        <end position="451"/>
    </location>
</feature>
<dbReference type="EMBL" id="MHLP01000024">
    <property type="protein sequence ID" value="OGZ12296.1"/>
    <property type="molecule type" value="Genomic_DNA"/>
</dbReference>
<evidence type="ECO:0000259" key="2">
    <source>
        <dbReference type="Pfam" id="PF10091"/>
    </source>
</evidence>
<protein>
    <recommendedName>
        <fullName evidence="2">Glycoamylase-like domain-containing protein</fullName>
    </recommendedName>
</protein>
<accession>A0A1G2DFF2</accession>
<reference evidence="3 4" key="1">
    <citation type="journal article" date="2016" name="Nat. Commun.">
        <title>Thousands of microbial genomes shed light on interconnected biogeochemical processes in an aquifer system.</title>
        <authorList>
            <person name="Anantharaman K."/>
            <person name="Brown C.T."/>
            <person name="Hug L.A."/>
            <person name="Sharon I."/>
            <person name="Castelle C.J."/>
            <person name="Probst A.J."/>
            <person name="Thomas B.C."/>
            <person name="Singh A."/>
            <person name="Wilkins M.J."/>
            <person name="Karaoz U."/>
            <person name="Brodie E.L."/>
            <person name="Williams K.H."/>
            <person name="Hubbard S.S."/>
            <person name="Banfield J.F."/>
        </authorList>
    </citation>
    <scope>NUCLEOTIDE SEQUENCE [LARGE SCALE GENOMIC DNA]</scope>
</reference>
<evidence type="ECO:0000256" key="1">
    <source>
        <dbReference type="SAM" id="SignalP"/>
    </source>
</evidence>